<dbReference type="Gene3D" id="1.10.730.20">
    <property type="match status" value="1"/>
</dbReference>
<evidence type="ECO:0000256" key="3">
    <source>
        <dbReference type="ARBA" id="ARBA00011245"/>
    </source>
</evidence>
<dbReference type="InterPro" id="IPR001412">
    <property type="entry name" value="aa-tRNA-synth_I_CS"/>
</dbReference>
<dbReference type="GO" id="GO:0008270">
    <property type="term" value="F:zinc ion binding"/>
    <property type="evidence" value="ECO:0007669"/>
    <property type="project" value="UniProtKB-UniRule"/>
</dbReference>
<dbReference type="Proteomes" id="UP000315439">
    <property type="component" value="Unassembled WGS sequence"/>
</dbReference>
<dbReference type="Pfam" id="PF08264">
    <property type="entry name" value="Anticodon_1"/>
    <property type="match status" value="1"/>
</dbReference>
<feature type="binding site" evidence="14">
    <location>
        <position position="939"/>
    </location>
    <ligand>
        <name>Zn(2+)</name>
        <dbReference type="ChEBI" id="CHEBI:29105"/>
    </ligand>
</feature>
<dbReference type="PANTHER" id="PTHR42765:SF1">
    <property type="entry name" value="ISOLEUCINE--TRNA LIGASE, MITOCHONDRIAL"/>
    <property type="match status" value="1"/>
</dbReference>
<dbReference type="AlphaFoldDB" id="A0A545UAG2"/>
<evidence type="ECO:0000256" key="4">
    <source>
        <dbReference type="ARBA" id="ARBA00022490"/>
    </source>
</evidence>
<dbReference type="InterPro" id="IPR009080">
    <property type="entry name" value="tRNAsynth_Ia_anticodon-bd"/>
</dbReference>
<dbReference type="InterPro" id="IPR023585">
    <property type="entry name" value="Ile-tRNA-ligase_type1"/>
</dbReference>
<keyword evidence="5 14" id="KW-0436">Ligase</keyword>
<comment type="caution">
    <text evidence="18">The sequence shown here is derived from an EMBL/GenBank/DDBJ whole genome shotgun (WGS) entry which is preliminary data.</text>
</comment>
<dbReference type="Pfam" id="PF06827">
    <property type="entry name" value="zf-FPG_IleRS"/>
    <property type="match status" value="1"/>
</dbReference>
<dbReference type="GO" id="GO:0004822">
    <property type="term" value="F:isoleucine-tRNA ligase activity"/>
    <property type="evidence" value="ECO:0007669"/>
    <property type="project" value="UniProtKB-UniRule"/>
</dbReference>
<dbReference type="InterPro" id="IPR033708">
    <property type="entry name" value="Anticodon_Ile_BEm"/>
</dbReference>
<dbReference type="PROSITE" id="PS00178">
    <property type="entry name" value="AA_TRNA_LIGASE_I"/>
    <property type="match status" value="1"/>
</dbReference>
<dbReference type="Pfam" id="PF00133">
    <property type="entry name" value="tRNA-synt_1"/>
    <property type="match status" value="1"/>
</dbReference>
<comment type="domain">
    <text evidence="14">IleRS has two distinct active sites: one for aminoacylation and one for editing. The misactivated valine is translocated from the active site to the editing site, which sterically excludes the correctly activated isoleucine. The single editing site contains two valyl binding pockets, one specific for each substrate (Val-AMP or Val-tRNA(Ile)).</text>
</comment>
<dbReference type="SUPFAM" id="SSF50677">
    <property type="entry name" value="ValRS/IleRS/LeuRS editing domain"/>
    <property type="match status" value="1"/>
</dbReference>
<evidence type="ECO:0000259" key="17">
    <source>
        <dbReference type="Pfam" id="PF08264"/>
    </source>
</evidence>
<evidence type="ECO:0000256" key="13">
    <source>
        <dbReference type="ARBA" id="ARBA00048359"/>
    </source>
</evidence>
<feature type="domain" description="Zinc finger FPG/IleRS-type" evidence="16">
    <location>
        <begin position="918"/>
        <end position="943"/>
    </location>
</feature>
<dbReference type="GO" id="GO:0005524">
    <property type="term" value="F:ATP binding"/>
    <property type="evidence" value="ECO:0007669"/>
    <property type="project" value="UniProtKB-UniRule"/>
</dbReference>
<feature type="domain" description="Methionyl/Valyl/Leucyl/Isoleucyl-tRNA synthetase anticodon-binding" evidence="17">
    <location>
        <begin position="698"/>
        <end position="854"/>
    </location>
</feature>
<evidence type="ECO:0000256" key="8">
    <source>
        <dbReference type="ARBA" id="ARBA00022833"/>
    </source>
</evidence>
<dbReference type="EC" id="6.1.1.5" evidence="14"/>
<keyword evidence="11 14" id="KW-0030">Aminoacyl-tRNA synthetase</keyword>
<dbReference type="GO" id="GO:0005829">
    <property type="term" value="C:cytosol"/>
    <property type="evidence" value="ECO:0007669"/>
    <property type="project" value="TreeGrafter"/>
</dbReference>
<keyword evidence="7 14" id="KW-0547">Nucleotide-binding</keyword>
<comment type="similarity">
    <text evidence="2 14">Belongs to the class-I aminoacyl-tRNA synthetase family. IleS type 1 subfamily.</text>
</comment>
<feature type="short sequence motif" description="'HIGH' region" evidence="14">
    <location>
        <begin position="58"/>
        <end position="68"/>
    </location>
</feature>
<dbReference type="InterPro" id="IPR010663">
    <property type="entry name" value="Znf_FPG/IleRS"/>
</dbReference>
<feature type="binding site" evidence="14">
    <location>
        <position position="574"/>
    </location>
    <ligand>
        <name>L-isoleucyl-5'-AMP</name>
        <dbReference type="ChEBI" id="CHEBI:178002"/>
    </ligand>
</feature>
<dbReference type="FunFam" id="3.40.50.620:FF:000048">
    <property type="entry name" value="Isoleucine--tRNA ligase"/>
    <property type="match status" value="1"/>
</dbReference>
<keyword evidence="8 14" id="KW-0862">Zinc</keyword>
<dbReference type="InterPro" id="IPR014729">
    <property type="entry name" value="Rossmann-like_a/b/a_fold"/>
</dbReference>
<dbReference type="SUPFAM" id="SSF52374">
    <property type="entry name" value="Nucleotidylyl transferase"/>
    <property type="match status" value="1"/>
</dbReference>
<dbReference type="InterPro" id="IPR002300">
    <property type="entry name" value="aa-tRNA-synth_Ia"/>
</dbReference>
<dbReference type="InterPro" id="IPR013155">
    <property type="entry name" value="M/V/L/I-tRNA-synth_anticd-bd"/>
</dbReference>
<evidence type="ECO:0000256" key="1">
    <source>
        <dbReference type="ARBA" id="ARBA00004496"/>
    </source>
</evidence>
<evidence type="ECO:0000259" key="15">
    <source>
        <dbReference type="Pfam" id="PF00133"/>
    </source>
</evidence>
<dbReference type="GO" id="GO:0000049">
    <property type="term" value="F:tRNA binding"/>
    <property type="evidence" value="ECO:0007669"/>
    <property type="project" value="InterPro"/>
</dbReference>
<dbReference type="OrthoDB" id="9810365at2"/>
<comment type="catalytic activity">
    <reaction evidence="13 14">
        <text>tRNA(Ile) + L-isoleucine + ATP = L-isoleucyl-tRNA(Ile) + AMP + diphosphate</text>
        <dbReference type="Rhea" id="RHEA:11060"/>
        <dbReference type="Rhea" id="RHEA-COMP:9666"/>
        <dbReference type="Rhea" id="RHEA-COMP:9695"/>
        <dbReference type="ChEBI" id="CHEBI:30616"/>
        <dbReference type="ChEBI" id="CHEBI:33019"/>
        <dbReference type="ChEBI" id="CHEBI:58045"/>
        <dbReference type="ChEBI" id="CHEBI:78442"/>
        <dbReference type="ChEBI" id="CHEBI:78528"/>
        <dbReference type="ChEBI" id="CHEBI:456215"/>
        <dbReference type="EC" id="6.1.1.5"/>
    </reaction>
</comment>
<evidence type="ECO:0000256" key="5">
    <source>
        <dbReference type="ARBA" id="ARBA00022598"/>
    </source>
</evidence>
<feature type="binding site" evidence="14">
    <location>
        <position position="922"/>
    </location>
    <ligand>
        <name>Zn(2+)</name>
        <dbReference type="ChEBI" id="CHEBI:29105"/>
    </ligand>
</feature>
<dbReference type="CDD" id="cd07960">
    <property type="entry name" value="Anticodon_Ia_Ile_BEm"/>
    <property type="match status" value="1"/>
</dbReference>
<comment type="subunit">
    <text evidence="3 14">Monomer.</text>
</comment>
<comment type="subcellular location">
    <subcellularLocation>
        <location evidence="1 14">Cytoplasm</location>
    </subcellularLocation>
</comment>
<dbReference type="GO" id="GO:0006428">
    <property type="term" value="P:isoleucyl-tRNA aminoacylation"/>
    <property type="evidence" value="ECO:0007669"/>
    <property type="project" value="UniProtKB-UniRule"/>
</dbReference>
<dbReference type="FunFam" id="1.10.730.20:FF:000001">
    <property type="entry name" value="Isoleucine--tRNA ligase"/>
    <property type="match status" value="1"/>
</dbReference>
<dbReference type="FunFam" id="3.40.50.620:FF:000042">
    <property type="entry name" value="Isoleucine--tRNA ligase"/>
    <property type="match status" value="1"/>
</dbReference>
<keyword evidence="10 14" id="KW-0648">Protein biosynthesis</keyword>
<evidence type="ECO:0000259" key="16">
    <source>
        <dbReference type="Pfam" id="PF06827"/>
    </source>
</evidence>
<evidence type="ECO:0000256" key="6">
    <source>
        <dbReference type="ARBA" id="ARBA00022723"/>
    </source>
</evidence>
<dbReference type="PRINTS" id="PR00984">
    <property type="entry name" value="TRNASYNTHILE"/>
</dbReference>
<evidence type="ECO:0000256" key="10">
    <source>
        <dbReference type="ARBA" id="ARBA00022917"/>
    </source>
</evidence>
<evidence type="ECO:0000256" key="9">
    <source>
        <dbReference type="ARBA" id="ARBA00022840"/>
    </source>
</evidence>
<feature type="domain" description="Aminoacyl-tRNA synthetase class Ia" evidence="15">
    <location>
        <begin position="28"/>
        <end position="653"/>
    </location>
</feature>
<dbReference type="RefSeq" id="WP_142932326.1">
    <property type="nucleotide sequence ID" value="NZ_ML660166.1"/>
</dbReference>
<accession>A0A545UAG2</accession>
<comment type="cofactor">
    <cofactor evidence="14">
        <name>Zn(2+)</name>
        <dbReference type="ChEBI" id="CHEBI:29105"/>
    </cofactor>
    <text evidence="14">Binds 1 zinc ion per subunit.</text>
</comment>
<comment type="function">
    <text evidence="12 14">Catalyzes the attachment of isoleucine to tRNA(Ile). As IleRS can inadvertently accommodate and process structurally similar amino acids such as valine, to avoid such errors it has two additional distinct tRNA(Ile)-dependent editing activities. One activity is designated as 'pretransfer' editing and involves the hydrolysis of activated Val-AMP. The other activity is designated 'posttransfer' editing and involves deacylation of mischarged Val-tRNA(Ile).</text>
</comment>
<evidence type="ECO:0000256" key="12">
    <source>
        <dbReference type="ARBA" id="ARBA00025217"/>
    </source>
</evidence>
<dbReference type="InterPro" id="IPR002301">
    <property type="entry name" value="Ile-tRNA-ligase"/>
</dbReference>
<evidence type="ECO:0000256" key="14">
    <source>
        <dbReference type="HAMAP-Rule" id="MF_02002"/>
    </source>
</evidence>
<keyword evidence="9 14" id="KW-0067">ATP-binding</keyword>
<keyword evidence="4 14" id="KW-0963">Cytoplasm</keyword>
<name>A0A545UAG2_9GAMM</name>
<dbReference type="InterPro" id="IPR009008">
    <property type="entry name" value="Val/Leu/Ile-tRNA-synth_edit"/>
</dbReference>
<dbReference type="HAMAP" id="MF_02002">
    <property type="entry name" value="Ile_tRNA_synth_type1"/>
    <property type="match status" value="1"/>
</dbReference>
<evidence type="ECO:0000313" key="18">
    <source>
        <dbReference type="EMBL" id="TQV86403.1"/>
    </source>
</evidence>
<proteinExistence type="inferred from homology"/>
<feature type="binding site" evidence="14">
    <location>
        <position position="919"/>
    </location>
    <ligand>
        <name>Zn(2+)</name>
        <dbReference type="ChEBI" id="CHEBI:29105"/>
    </ligand>
</feature>
<keyword evidence="6 14" id="KW-0479">Metal-binding</keyword>
<protein>
    <recommendedName>
        <fullName evidence="14">Isoleucine--tRNA ligase</fullName>
        <ecNumber evidence="14">6.1.1.5</ecNumber>
    </recommendedName>
    <alternativeName>
        <fullName evidence="14">Isoleucyl-tRNA synthetase</fullName>
        <shortName evidence="14">IleRS</shortName>
    </alternativeName>
</protein>
<dbReference type="InterPro" id="IPR050081">
    <property type="entry name" value="Ile-tRNA_ligase"/>
</dbReference>
<sequence>MTDYKPTLNLPDTDFPMRGNLAQKEPKLLAKWTKDGLYQAIRKACDGRPKFTLHDGPPYANGDIHIGHAVNKILKDFVIKSKTLSGFDAPYIPGWDCHGLPIEHRVEKKIGKAGVKVPFAEFRQKCRDYAAKQVEGQKKDFIRLGVLGDWDNPYRTMNFDFEADIIRSLAKIVNNGHLHKGFKPVYWSVVGGSALAEAEVEYQDKVSFSIDVRYSPIDEAEFLNQFTAVESDKGEGPVSAVIWTTTPWTLPASQAVSAHAELEYALVEFDATSETDPRLGVGKERVVLAATMVDDIMQRWGIEDFRIVATATGKQLENQKLRHPFADREVPLILGEHVTTEAGTGLVHTAPDHGVEDFVVGKEYGIGTLNLVGPNGVYSEQTPSFAGEHVYKVDEPVCELLADKGRLIRKDKLKHSYPHCWRTKTPLIFRATPQWFISMEKNGLRGLAMNAINEVNWVPDWGQARIEGMVDGRPDWCISRQRTWGVPLCLVVHKETEELHPRATELMEDVAKRVEKEGMQAWFDLPLEELIGDEASQYHKIEDTLDVWFDSGVTHACVMGRRDELEEPADLYLEGSDQHRGWFQSSLLTGLAMNGHAPYKTVLTHGFTVDAKGVKMSKSLGNVVAPMDVINKLGADILRLWVSSTDYRSEITVSDEILKRTADKYRRMRNTARFFLANLKGFNPETDMVEAEEMLPLDRWAVARALQVQNEIKDAFDDYNFLMATNAMHHFCSFDMGSFYLDIIKDRQYTAKSGSLAHKSCQTALYHIVQAVCRWFMPVLSFTAHEIWQQIPGVKEDSIFWETWYEGLFENAEDAAITEDDWKLIDQVKTECNKAIESMRKTNDIGSSLEAEVTLYVSDEIGAVLKKLEDELRFVLITSQAKVVSEKDSSAKNEFQSQGIETEMAGLRLEIIASEHTKCVRCWHRREDVGQNEEHPELCGRCVVNVDGEGEQRFYA</sequence>
<gene>
    <name evidence="14 18" type="primary">ileS</name>
    <name evidence="18" type="ORF">FLL46_15910</name>
</gene>
<feature type="binding site" evidence="14">
    <location>
        <position position="942"/>
    </location>
    <ligand>
        <name>Zn(2+)</name>
        <dbReference type="ChEBI" id="CHEBI:29105"/>
    </ligand>
</feature>
<reference evidence="18 19" key="1">
    <citation type="submission" date="2019-07" db="EMBL/GenBank/DDBJ databases">
        <title>Draft genome for Aliikangiella sp. M105.</title>
        <authorList>
            <person name="Wang G."/>
        </authorList>
    </citation>
    <scope>NUCLEOTIDE SEQUENCE [LARGE SCALE GENOMIC DNA]</scope>
    <source>
        <strain evidence="18 19">M105</strain>
    </source>
</reference>
<dbReference type="NCBIfam" id="TIGR00392">
    <property type="entry name" value="ileS"/>
    <property type="match status" value="1"/>
</dbReference>
<dbReference type="SUPFAM" id="SSF47323">
    <property type="entry name" value="Anticodon-binding domain of a subclass of class I aminoacyl-tRNA synthetases"/>
    <property type="match status" value="1"/>
</dbReference>
<organism evidence="18 19">
    <name type="scientific">Aliikangiella coralliicola</name>
    <dbReference type="NCBI Taxonomy" id="2592383"/>
    <lineage>
        <taxon>Bacteria</taxon>
        <taxon>Pseudomonadati</taxon>
        <taxon>Pseudomonadota</taxon>
        <taxon>Gammaproteobacteria</taxon>
        <taxon>Oceanospirillales</taxon>
        <taxon>Pleioneaceae</taxon>
        <taxon>Aliikangiella</taxon>
    </lineage>
</organism>
<evidence type="ECO:0000256" key="11">
    <source>
        <dbReference type="ARBA" id="ARBA00023146"/>
    </source>
</evidence>
<keyword evidence="19" id="KW-1185">Reference proteome</keyword>
<evidence type="ECO:0000256" key="2">
    <source>
        <dbReference type="ARBA" id="ARBA00006887"/>
    </source>
</evidence>
<dbReference type="EMBL" id="VIKS01000010">
    <property type="protein sequence ID" value="TQV86403.1"/>
    <property type="molecule type" value="Genomic_DNA"/>
</dbReference>
<feature type="short sequence motif" description="'KMSKS' region" evidence="14">
    <location>
        <begin position="615"/>
        <end position="619"/>
    </location>
</feature>
<dbReference type="PANTHER" id="PTHR42765">
    <property type="entry name" value="SOLEUCYL-TRNA SYNTHETASE"/>
    <property type="match status" value="1"/>
</dbReference>
<evidence type="ECO:0000313" key="19">
    <source>
        <dbReference type="Proteomes" id="UP000315439"/>
    </source>
</evidence>
<dbReference type="Gene3D" id="3.90.740.10">
    <property type="entry name" value="Valyl/Leucyl/Isoleucyl-tRNA synthetase, editing domain"/>
    <property type="match status" value="1"/>
</dbReference>
<dbReference type="GO" id="GO:0002161">
    <property type="term" value="F:aminoacyl-tRNA deacylase activity"/>
    <property type="evidence" value="ECO:0007669"/>
    <property type="project" value="InterPro"/>
</dbReference>
<feature type="binding site" evidence="14">
    <location>
        <position position="618"/>
    </location>
    <ligand>
        <name>ATP</name>
        <dbReference type="ChEBI" id="CHEBI:30616"/>
    </ligand>
</feature>
<evidence type="ECO:0000256" key="7">
    <source>
        <dbReference type="ARBA" id="ARBA00022741"/>
    </source>
</evidence>
<dbReference type="Gene3D" id="3.40.50.620">
    <property type="entry name" value="HUPs"/>
    <property type="match status" value="2"/>
</dbReference>